<evidence type="ECO:0000313" key="2">
    <source>
        <dbReference type="EnsemblMetazoa" id="PPA33321.1"/>
    </source>
</evidence>
<dbReference type="Proteomes" id="UP000005239">
    <property type="component" value="Unassembled WGS sequence"/>
</dbReference>
<keyword evidence="1" id="KW-0472">Membrane</keyword>
<feature type="transmembrane region" description="Helical" evidence="1">
    <location>
        <begin position="12"/>
        <end position="32"/>
    </location>
</feature>
<accession>A0A4X3NTC0</accession>
<dbReference type="OrthoDB" id="5957871at2759"/>
<dbReference type="SUPFAM" id="SSF53850">
    <property type="entry name" value="Periplasmic binding protein-like II"/>
    <property type="match status" value="1"/>
</dbReference>
<gene>
    <name evidence="2" type="primary">WBGene00206181</name>
    <name evidence="3" type="synonym">WBGene00277826</name>
</gene>
<feature type="transmembrane region" description="Helical" evidence="1">
    <location>
        <begin position="207"/>
        <end position="224"/>
    </location>
</feature>
<feature type="transmembrane region" description="Helical" evidence="1">
    <location>
        <begin position="231"/>
        <end position="250"/>
    </location>
</feature>
<feature type="transmembrane region" description="Helical" evidence="1">
    <location>
        <begin position="441"/>
        <end position="463"/>
    </location>
</feature>
<keyword evidence="4" id="KW-1185">Reference proteome</keyword>
<proteinExistence type="predicted"/>
<evidence type="ECO:0000313" key="3">
    <source>
        <dbReference type="EnsemblMetazoa" id="PPA39457.1"/>
    </source>
</evidence>
<dbReference type="EnsemblMetazoa" id="PPA39457.1">
    <property type="protein sequence ID" value="PPA39457.1"/>
    <property type="gene ID" value="WBGene00277826"/>
</dbReference>
<keyword evidence="1" id="KW-1133">Transmembrane helix</keyword>
<protein>
    <submittedName>
        <fullName evidence="2">Uncharacterized protein</fullName>
    </submittedName>
</protein>
<keyword evidence="1" id="KW-0812">Transmembrane</keyword>
<sequence>MDLPLPYAIGSSSLSFFVPAAVMVLLYTKLYLYARRHVRSIKTQLHQATSFLIMQLASEKIREKQCACGFFSLLQLHLSLRPHLSLSLHQSYSGGCKISVAFTGTYFPYLIMEDSELNGAFKEIIEASTGCQIQFLHYETYEEAISDLESGLIFTSATTSNFNAFNYALYRFTVPIRANPAVIVSLASTIAPPTGFFSFTVFSLRELIVILVLSVAVVVVALFTQRVMKVAAGKSAGMIYVFIFAVGHFSGSSMTEIGTSGVYAIYNAAFAGNSMTSPVSPSITSILSKIRSGSTKLLASSGMKFNETEERSLSSVYGLNVSNATAALERICNHDEDVVFLGFMDEIDEARYKRGGCEIRVTFLKKGEQTGVLGLDMDMQTGLENVFLTSKLKTSRRASKKLNNVLLTVGQQMMARWENRMRATRSIVPIPTSSSAVPIQIGAMVVPWSFLILGLSISFLLFLTEHSFNRWKHDVGACARPNPS</sequence>
<dbReference type="EnsemblMetazoa" id="PPA33321.1">
    <property type="protein sequence ID" value="PPA33321.1"/>
    <property type="gene ID" value="WBGene00206181"/>
</dbReference>
<reference evidence="4" key="1">
    <citation type="journal article" date="2008" name="Nat. Genet.">
        <title>The Pristionchus pacificus genome provides a unique perspective on nematode lifestyle and parasitism.</title>
        <authorList>
            <person name="Dieterich C."/>
            <person name="Clifton S.W."/>
            <person name="Schuster L.N."/>
            <person name="Chinwalla A."/>
            <person name="Delehaunty K."/>
            <person name="Dinkelacker I."/>
            <person name="Fulton L."/>
            <person name="Fulton R."/>
            <person name="Godfrey J."/>
            <person name="Minx P."/>
            <person name="Mitreva M."/>
            <person name="Roeseler W."/>
            <person name="Tian H."/>
            <person name="Witte H."/>
            <person name="Yang S.P."/>
            <person name="Wilson R.K."/>
            <person name="Sommer R.J."/>
        </authorList>
    </citation>
    <scope>NUCLEOTIDE SEQUENCE [LARGE SCALE GENOMIC DNA]</scope>
    <source>
        <strain evidence="4">PS312</strain>
    </source>
</reference>
<reference evidence="2" key="2">
    <citation type="submission" date="2022-06" db="UniProtKB">
        <authorList>
            <consortium name="EnsemblMetazoa"/>
        </authorList>
    </citation>
    <scope>IDENTIFICATION</scope>
    <source>
        <strain evidence="2">PS312</strain>
    </source>
</reference>
<accession>A0A2A6D0T5</accession>
<evidence type="ECO:0000313" key="4">
    <source>
        <dbReference type="Proteomes" id="UP000005239"/>
    </source>
</evidence>
<dbReference type="STRING" id="54126.A0A4X3NTC0"/>
<organism evidence="2 4">
    <name type="scientific">Pristionchus pacificus</name>
    <name type="common">Parasitic nematode worm</name>
    <dbReference type="NCBI Taxonomy" id="54126"/>
    <lineage>
        <taxon>Eukaryota</taxon>
        <taxon>Metazoa</taxon>
        <taxon>Ecdysozoa</taxon>
        <taxon>Nematoda</taxon>
        <taxon>Chromadorea</taxon>
        <taxon>Rhabditida</taxon>
        <taxon>Rhabditina</taxon>
        <taxon>Diplogasteromorpha</taxon>
        <taxon>Diplogasteroidea</taxon>
        <taxon>Neodiplogasteridae</taxon>
        <taxon>Pristionchus</taxon>
    </lineage>
</organism>
<name>A0A2A6D0T5_PRIPA</name>
<dbReference type="AlphaFoldDB" id="A0A2A6D0T5"/>
<evidence type="ECO:0000256" key="1">
    <source>
        <dbReference type="SAM" id="Phobius"/>
    </source>
</evidence>